<keyword evidence="1" id="KW-0472">Membrane</keyword>
<protein>
    <recommendedName>
        <fullName evidence="4">DUF4337 domain-containing protein</fullName>
    </recommendedName>
</protein>
<organism evidence="2 3">
    <name type="scientific">Azospirillum rugosum</name>
    <dbReference type="NCBI Taxonomy" id="416170"/>
    <lineage>
        <taxon>Bacteria</taxon>
        <taxon>Pseudomonadati</taxon>
        <taxon>Pseudomonadota</taxon>
        <taxon>Alphaproteobacteria</taxon>
        <taxon>Rhodospirillales</taxon>
        <taxon>Azospirillaceae</taxon>
        <taxon>Azospirillum</taxon>
    </lineage>
</organism>
<dbReference type="Proteomes" id="UP000781958">
    <property type="component" value="Unassembled WGS sequence"/>
</dbReference>
<dbReference type="RefSeq" id="WP_209767002.1">
    <property type="nucleotide sequence ID" value="NZ_JAGINP010000009.1"/>
</dbReference>
<dbReference type="Pfam" id="PF14235">
    <property type="entry name" value="DUF4337"/>
    <property type="match status" value="1"/>
</dbReference>
<gene>
    <name evidence="2" type="ORF">J2851_002934</name>
</gene>
<keyword evidence="1" id="KW-0812">Transmembrane</keyword>
<proteinExistence type="predicted"/>
<comment type="caution">
    <text evidence="2">The sequence shown here is derived from an EMBL/GenBank/DDBJ whole genome shotgun (WGS) entry which is preliminary data.</text>
</comment>
<evidence type="ECO:0000313" key="2">
    <source>
        <dbReference type="EMBL" id="MBP2293152.1"/>
    </source>
</evidence>
<evidence type="ECO:0000256" key="1">
    <source>
        <dbReference type="SAM" id="Phobius"/>
    </source>
</evidence>
<dbReference type="InterPro" id="IPR025570">
    <property type="entry name" value="DUF4337"/>
</dbReference>
<feature type="transmembrane region" description="Helical" evidence="1">
    <location>
        <begin position="177"/>
        <end position="196"/>
    </location>
</feature>
<reference evidence="2 3" key="1">
    <citation type="submission" date="2021-03" db="EMBL/GenBank/DDBJ databases">
        <title>Genomic Encyclopedia of Type Strains, Phase III (KMG-III): the genomes of soil and plant-associated and newly described type strains.</title>
        <authorList>
            <person name="Whitman W."/>
        </authorList>
    </citation>
    <scope>NUCLEOTIDE SEQUENCE [LARGE SCALE GENOMIC DNA]</scope>
    <source>
        <strain evidence="2 3">IMMIB AFH-6</strain>
    </source>
</reference>
<evidence type="ECO:0008006" key="4">
    <source>
        <dbReference type="Google" id="ProtNLM"/>
    </source>
</evidence>
<keyword evidence="3" id="KW-1185">Reference proteome</keyword>
<accession>A0ABS4SMJ9</accession>
<keyword evidence="1" id="KW-1133">Transmembrane helix</keyword>
<name>A0ABS4SMJ9_9PROT</name>
<feature type="transmembrane region" description="Helical" evidence="1">
    <location>
        <begin position="151"/>
        <end position="170"/>
    </location>
</feature>
<evidence type="ECO:0000313" key="3">
    <source>
        <dbReference type="Proteomes" id="UP000781958"/>
    </source>
</evidence>
<dbReference type="EMBL" id="JAGINP010000009">
    <property type="protein sequence ID" value="MBP2293152.1"/>
    <property type="molecule type" value="Genomic_DNA"/>
</dbReference>
<feature type="transmembrane region" description="Helical" evidence="1">
    <location>
        <begin position="28"/>
        <end position="46"/>
    </location>
</feature>
<sequence length="199" mass="21726">MEATEVKDMIDEAVEREHVKEKGSKTSTAIYISVLAAVLSVVSVMGSNASKEMMASAIEASDTFAYYQAKTQRQVSLRLAADQLELLTDGMPDAIRSKAEAKIAEYRKNADRADSPTEDNNRQSLIAKARDAEHRRDHAAAQDPYFDFAEALLQIAIVLASVFVITDMALILLASRILGAVGVLLALDGITQWIPLPFL</sequence>